<dbReference type="GO" id="GO:0000976">
    <property type="term" value="F:transcription cis-regulatory region binding"/>
    <property type="evidence" value="ECO:0007669"/>
    <property type="project" value="TreeGrafter"/>
</dbReference>
<evidence type="ECO:0000256" key="1">
    <source>
        <dbReference type="ARBA" id="ARBA00022553"/>
    </source>
</evidence>
<feature type="modified residue" description="4-aspartylphosphate" evidence="6">
    <location>
        <position position="75"/>
    </location>
</feature>
<comment type="caution">
    <text evidence="10">The sequence shown here is derived from an EMBL/GenBank/DDBJ whole genome shotgun (WGS) entry which is preliminary data.</text>
</comment>
<dbReference type="CDD" id="cd00383">
    <property type="entry name" value="trans_reg_C"/>
    <property type="match status" value="1"/>
</dbReference>
<evidence type="ECO:0000259" key="9">
    <source>
        <dbReference type="PROSITE" id="PS51755"/>
    </source>
</evidence>
<dbReference type="OrthoDB" id="7267124at2"/>
<feature type="domain" description="Response regulatory" evidence="8">
    <location>
        <begin position="26"/>
        <end position="138"/>
    </location>
</feature>
<dbReference type="Gene3D" id="1.10.10.10">
    <property type="entry name" value="Winged helix-like DNA-binding domain superfamily/Winged helix DNA-binding domain"/>
    <property type="match status" value="1"/>
</dbReference>
<dbReference type="AlphaFoldDB" id="A0A2C7AIR5"/>
<dbReference type="SUPFAM" id="SSF46894">
    <property type="entry name" value="C-terminal effector domain of the bipartite response regulators"/>
    <property type="match status" value="1"/>
</dbReference>
<evidence type="ECO:0000313" key="11">
    <source>
        <dbReference type="Proteomes" id="UP000223527"/>
    </source>
</evidence>
<dbReference type="InterPro" id="IPR039420">
    <property type="entry name" value="WalR-like"/>
</dbReference>
<dbReference type="InterPro" id="IPR001789">
    <property type="entry name" value="Sig_transdc_resp-reg_receiver"/>
</dbReference>
<evidence type="ECO:0000256" key="2">
    <source>
        <dbReference type="ARBA" id="ARBA00023012"/>
    </source>
</evidence>
<evidence type="ECO:0000256" key="5">
    <source>
        <dbReference type="ARBA" id="ARBA00023163"/>
    </source>
</evidence>
<dbReference type="GO" id="GO:0000156">
    <property type="term" value="F:phosphorelay response regulator activity"/>
    <property type="evidence" value="ECO:0007669"/>
    <property type="project" value="TreeGrafter"/>
</dbReference>
<evidence type="ECO:0000256" key="3">
    <source>
        <dbReference type="ARBA" id="ARBA00023015"/>
    </source>
</evidence>
<dbReference type="InterPro" id="IPR016032">
    <property type="entry name" value="Sig_transdc_resp-reg_C-effctor"/>
</dbReference>
<dbReference type="GO" id="GO:0005829">
    <property type="term" value="C:cytosol"/>
    <property type="evidence" value="ECO:0007669"/>
    <property type="project" value="TreeGrafter"/>
</dbReference>
<dbReference type="GO" id="GO:0032993">
    <property type="term" value="C:protein-DNA complex"/>
    <property type="evidence" value="ECO:0007669"/>
    <property type="project" value="TreeGrafter"/>
</dbReference>
<gene>
    <name evidence="10" type="ORF">CR162_01705</name>
</gene>
<organism evidence="10 11">
    <name type="scientific">Teichococcus rhizosphaerae</name>
    <dbReference type="NCBI Taxonomy" id="1335062"/>
    <lineage>
        <taxon>Bacteria</taxon>
        <taxon>Pseudomonadati</taxon>
        <taxon>Pseudomonadota</taxon>
        <taxon>Alphaproteobacteria</taxon>
        <taxon>Acetobacterales</taxon>
        <taxon>Roseomonadaceae</taxon>
        <taxon>Roseomonas</taxon>
    </lineage>
</organism>
<dbReference type="SMART" id="SM00862">
    <property type="entry name" value="Trans_reg_C"/>
    <property type="match status" value="1"/>
</dbReference>
<dbReference type="InterPro" id="IPR011006">
    <property type="entry name" value="CheY-like_superfamily"/>
</dbReference>
<dbReference type="PANTHER" id="PTHR48111:SF1">
    <property type="entry name" value="TWO-COMPONENT RESPONSE REGULATOR ORR33"/>
    <property type="match status" value="1"/>
</dbReference>
<evidence type="ECO:0000256" key="7">
    <source>
        <dbReference type="PROSITE-ProRule" id="PRU01091"/>
    </source>
</evidence>
<keyword evidence="5" id="KW-0804">Transcription</keyword>
<evidence type="ECO:0000256" key="4">
    <source>
        <dbReference type="ARBA" id="ARBA00023125"/>
    </source>
</evidence>
<dbReference type="PANTHER" id="PTHR48111">
    <property type="entry name" value="REGULATOR OF RPOS"/>
    <property type="match status" value="1"/>
</dbReference>
<evidence type="ECO:0000259" key="8">
    <source>
        <dbReference type="PROSITE" id="PS50110"/>
    </source>
</evidence>
<accession>A0A2C7AIR5</accession>
<dbReference type="PROSITE" id="PS51755">
    <property type="entry name" value="OMPR_PHOB"/>
    <property type="match status" value="1"/>
</dbReference>
<keyword evidence="4 7" id="KW-0238">DNA-binding</keyword>
<dbReference type="Gene3D" id="3.40.50.2300">
    <property type="match status" value="1"/>
</dbReference>
<dbReference type="SMART" id="SM00448">
    <property type="entry name" value="REC"/>
    <property type="match status" value="1"/>
</dbReference>
<evidence type="ECO:0000313" key="10">
    <source>
        <dbReference type="EMBL" id="PHK96657.1"/>
    </source>
</evidence>
<keyword evidence="2" id="KW-0902">Two-component regulatory system</keyword>
<evidence type="ECO:0008006" key="12">
    <source>
        <dbReference type="Google" id="ProtNLM"/>
    </source>
</evidence>
<dbReference type="InterPro" id="IPR001867">
    <property type="entry name" value="OmpR/PhoB-type_DNA-bd"/>
</dbReference>
<dbReference type="Pfam" id="PF00486">
    <property type="entry name" value="Trans_reg_C"/>
    <property type="match status" value="1"/>
</dbReference>
<feature type="DNA-binding region" description="OmpR/PhoB-type" evidence="7">
    <location>
        <begin position="143"/>
        <end position="251"/>
    </location>
</feature>
<dbReference type="EMBL" id="PDNU01000002">
    <property type="protein sequence ID" value="PHK96657.1"/>
    <property type="molecule type" value="Genomic_DNA"/>
</dbReference>
<dbReference type="GO" id="GO:0006355">
    <property type="term" value="P:regulation of DNA-templated transcription"/>
    <property type="evidence" value="ECO:0007669"/>
    <property type="project" value="InterPro"/>
</dbReference>
<proteinExistence type="predicted"/>
<protein>
    <recommendedName>
        <fullName evidence="12">OmpR/PhoB-type domain-containing protein</fullName>
    </recommendedName>
</protein>
<dbReference type="Proteomes" id="UP000223527">
    <property type="component" value="Unassembled WGS sequence"/>
</dbReference>
<keyword evidence="1 6" id="KW-0597">Phosphoprotein</keyword>
<keyword evidence="11" id="KW-1185">Reference proteome</keyword>
<feature type="domain" description="OmpR/PhoB-type" evidence="9">
    <location>
        <begin position="143"/>
        <end position="251"/>
    </location>
</feature>
<sequence>MVNQATTLEPPLRRSRSRAEQVRAEGILLGLGCARMAAALSEALAQSGYEPNLTDDLNDFCAALEQAPARVVVLDLDWAADSAPEMLRRIPGRGRGLVVLSRQAGEAERVASLELGADDHLPLPVSPRELVARLRALSRRLAAPSTAQGPMPPRLAMGVLLDPARQRLVPPQGHEIHLTGAEAGLLAMMLRDPSLTAERDLIAEHVLGYRRRPQQRGVDQFASSLRQKLEQASGGAIQLLAVRGRGYRLVW</sequence>
<reference evidence="10 11" key="1">
    <citation type="submission" date="2017-10" db="EMBL/GenBank/DDBJ databases">
        <authorList>
            <person name="Banno H."/>
            <person name="Chua N.-H."/>
        </authorList>
    </citation>
    <scope>NUCLEOTIDE SEQUENCE [LARGE SCALE GENOMIC DNA]</scope>
    <source>
        <strain evidence="10 11">YW11</strain>
    </source>
</reference>
<dbReference type="InterPro" id="IPR036388">
    <property type="entry name" value="WH-like_DNA-bd_sf"/>
</dbReference>
<name>A0A2C7AIR5_9PROT</name>
<dbReference type="PROSITE" id="PS50110">
    <property type="entry name" value="RESPONSE_REGULATORY"/>
    <property type="match status" value="1"/>
</dbReference>
<evidence type="ECO:0000256" key="6">
    <source>
        <dbReference type="PROSITE-ProRule" id="PRU00169"/>
    </source>
</evidence>
<dbReference type="SUPFAM" id="SSF52172">
    <property type="entry name" value="CheY-like"/>
    <property type="match status" value="1"/>
</dbReference>
<keyword evidence="3" id="KW-0805">Transcription regulation</keyword>